<evidence type="ECO:0000256" key="2">
    <source>
        <dbReference type="ARBA" id="ARBA00023125"/>
    </source>
</evidence>
<keyword evidence="1" id="KW-0805">Transcription regulation</keyword>
<dbReference type="OrthoDB" id="270177at2"/>
<dbReference type="PANTHER" id="PTHR30055">
    <property type="entry name" value="HTH-TYPE TRANSCRIPTIONAL REGULATOR RUTR"/>
    <property type="match status" value="1"/>
</dbReference>
<sequence>MPRAQLTADELEAMRRRLSAAGLEIYRQDGLEAVSFRRLAEQLRVSHTLPYRYFDNKDALLARMRVDALARFESEVREHESRADGPMAQVHAVAEAYVAFAHRNQAEYLLIFATHQPAVEQYPEVMEARRRIFEHAVDVLQRCIDGGLLRGEARELAHALWVTLHGLMSLHAAGQLIHGKPLDELVEPLLGRLLSAYRT</sequence>
<dbReference type="GO" id="GO:0003700">
    <property type="term" value="F:DNA-binding transcription factor activity"/>
    <property type="evidence" value="ECO:0007669"/>
    <property type="project" value="TreeGrafter"/>
</dbReference>
<name>A0A2S5THL8_9GAMM</name>
<gene>
    <name evidence="6" type="ORF">C3942_06625</name>
</gene>
<keyword evidence="3" id="KW-0804">Transcription</keyword>
<feature type="domain" description="HTH tetR-type" evidence="5">
    <location>
        <begin position="12"/>
        <end position="72"/>
    </location>
</feature>
<dbReference type="SUPFAM" id="SSF48498">
    <property type="entry name" value="Tetracyclin repressor-like, C-terminal domain"/>
    <property type="match status" value="1"/>
</dbReference>
<dbReference type="InterPro" id="IPR050109">
    <property type="entry name" value="HTH-type_TetR-like_transc_reg"/>
</dbReference>
<keyword evidence="2 4" id="KW-0238">DNA-binding</keyword>
<dbReference type="RefSeq" id="WP_104229595.1">
    <property type="nucleotide sequence ID" value="NZ_PSNW01000003.1"/>
</dbReference>
<dbReference type="InterPro" id="IPR025996">
    <property type="entry name" value="MT1864/Rv1816-like_C"/>
</dbReference>
<dbReference type="InterPro" id="IPR036271">
    <property type="entry name" value="Tet_transcr_reg_TetR-rel_C_sf"/>
</dbReference>
<protein>
    <recommendedName>
        <fullName evidence="5">HTH tetR-type domain-containing protein</fullName>
    </recommendedName>
</protein>
<proteinExistence type="predicted"/>
<accession>A0A2S5THL8</accession>
<organism evidence="6 7">
    <name type="scientific">Solimonas fluminis</name>
    <dbReference type="NCBI Taxonomy" id="2086571"/>
    <lineage>
        <taxon>Bacteria</taxon>
        <taxon>Pseudomonadati</taxon>
        <taxon>Pseudomonadota</taxon>
        <taxon>Gammaproteobacteria</taxon>
        <taxon>Nevskiales</taxon>
        <taxon>Nevskiaceae</taxon>
        <taxon>Solimonas</taxon>
    </lineage>
</organism>
<dbReference type="Gene3D" id="1.10.357.10">
    <property type="entry name" value="Tetracycline Repressor, domain 2"/>
    <property type="match status" value="1"/>
</dbReference>
<dbReference type="SUPFAM" id="SSF46689">
    <property type="entry name" value="Homeodomain-like"/>
    <property type="match status" value="1"/>
</dbReference>
<keyword evidence="7" id="KW-1185">Reference proteome</keyword>
<dbReference type="Pfam" id="PF13305">
    <property type="entry name" value="TetR_C_33"/>
    <property type="match status" value="1"/>
</dbReference>
<comment type="caution">
    <text evidence="6">The sequence shown here is derived from an EMBL/GenBank/DDBJ whole genome shotgun (WGS) entry which is preliminary data.</text>
</comment>
<dbReference type="AlphaFoldDB" id="A0A2S5THL8"/>
<evidence type="ECO:0000313" key="7">
    <source>
        <dbReference type="Proteomes" id="UP000238220"/>
    </source>
</evidence>
<dbReference type="InterPro" id="IPR001647">
    <property type="entry name" value="HTH_TetR"/>
</dbReference>
<evidence type="ECO:0000259" key="5">
    <source>
        <dbReference type="PROSITE" id="PS50977"/>
    </source>
</evidence>
<evidence type="ECO:0000256" key="3">
    <source>
        <dbReference type="ARBA" id="ARBA00023163"/>
    </source>
</evidence>
<dbReference type="GO" id="GO:0000976">
    <property type="term" value="F:transcription cis-regulatory region binding"/>
    <property type="evidence" value="ECO:0007669"/>
    <property type="project" value="TreeGrafter"/>
</dbReference>
<dbReference type="PROSITE" id="PS50977">
    <property type="entry name" value="HTH_TETR_2"/>
    <property type="match status" value="1"/>
</dbReference>
<dbReference type="InterPro" id="IPR009057">
    <property type="entry name" value="Homeodomain-like_sf"/>
</dbReference>
<evidence type="ECO:0000313" key="6">
    <source>
        <dbReference type="EMBL" id="PPE74437.1"/>
    </source>
</evidence>
<evidence type="ECO:0000256" key="1">
    <source>
        <dbReference type="ARBA" id="ARBA00023015"/>
    </source>
</evidence>
<dbReference type="Pfam" id="PF00440">
    <property type="entry name" value="TetR_N"/>
    <property type="match status" value="1"/>
</dbReference>
<dbReference type="Proteomes" id="UP000238220">
    <property type="component" value="Unassembled WGS sequence"/>
</dbReference>
<reference evidence="6 7" key="1">
    <citation type="submission" date="2018-02" db="EMBL/GenBank/DDBJ databases">
        <title>Genome sequencing of Solimonas sp. HR-BB.</title>
        <authorList>
            <person name="Lee Y."/>
            <person name="Jeon C.O."/>
        </authorList>
    </citation>
    <scope>NUCLEOTIDE SEQUENCE [LARGE SCALE GENOMIC DNA]</scope>
    <source>
        <strain evidence="6 7">HR-BB</strain>
    </source>
</reference>
<feature type="DNA-binding region" description="H-T-H motif" evidence="4">
    <location>
        <begin position="35"/>
        <end position="54"/>
    </location>
</feature>
<dbReference type="EMBL" id="PSNW01000003">
    <property type="protein sequence ID" value="PPE74437.1"/>
    <property type="molecule type" value="Genomic_DNA"/>
</dbReference>
<dbReference type="PANTHER" id="PTHR30055:SF234">
    <property type="entry name" value="HTH-TYPE TRANSCRIPTIONAL REGULATOR BETI"/>
    <property type="match status" value="1"/>
</dbReference>
<evidence type="ECO:0000256" key="4">
    <source>
        <dbReference type="PROSITE-ProRule" id="PRU00335"/>
    </source>
</evidence>